<protein>
    <submittedName>
        <fullName evidence="2">Uncharacterized protein</fullName>
    </submittedName>
</protein>
<sequence length="171" mass="18416">MTSDDFQSNPQSRISSSSAGLAGASLSSVSRKSALPLVRRAVRSSSSDDTFATARSLGTYTGGRLNLRRRDSLSGQDRIDIFSLTVPNGVTLPAAAFRFSIQKGRVRYTLLGSVPSFGIPPQARFTQVLKGQGQINTDGVSNTFGAPVVVYFQFERLGKKPTKYNFRVTSG</sequence>
<gene>
    <name evidence="2" type="ORF">HNI00_05280</name>
</gene>
<evidence type="ECO:0000313" key="2">
    <source>
        <dbReference type="EMBL" id="WOB42632.1"/>
    </source>
</evidence>
<reference evidence="2" key="1">
    <citation type="submission" date="2020-05" db="EMBL/GenBank/DDBJ databases">
        <authorList>
            <person name="Zhu T."/>
            <person name="Keshari N."/>
            <person name="Lu X."/>
        </authorList>
    </citation>
    <scope>NUCLEOTIDE SEQUENCE</scope>
    <source>
        <strain evidence="2">NK1-22</strain>
    </source>
</reference>
<dbReference type="KEGG" id="tog:HNI00_05280"/>
<organism evidence="2">
    <name type="scientific">Thermoleptolyngbya oregonensis NK1-22</name>
    <dbReference type="NCBI Taxonomy" id="2547457"/>
    <lineage>
        <taxon>Bacteria</taxon>
        <taxon>Bacillati</taxon>
        <taxon>Cyanobacteriota</taxon>
        <taxon>Cyanophyceae</taxon>
        <taxon>Oculatellales</taxon>
        <taxon>Oculatellaceae</taxon>
        <taxon>Thermoleptolyngbya</taxon>
    </lineage>
</organism>
<accession>A0AA96Y1I0</accession>
<evidence type="ECO:0000256" key="1">
    <source>
        <dbReference type="SAM" id="MobiDB-lite"/>
    </source>
</evidence>
<dbReference type="AlphaFoldDB" id="A0AA96Y1I0"/>
<name>A0AA96Y1I0_9CYAN</name>
<dbReference type="RefSeq" id="WP_316791322.1">
    <property type="nucleotide sequence ID" value="NZ_CP053540.1"/>
</dbReference>
<feature type="region of interest" description="Disordered" evidence="1">
    <location>
        <begin position="1"/>
        <end position="30"/>
    </location>
</feature>
<proteinExistence type="predicted"/>
<feature type="compositionally biased region" description="Low complexity" evidence="1">
    <location>
        <begin position="8"/>
        <end position="28"/>
    </location>
</feature>
<dbReference type="EMBL" id="CP053540">
    <property type="protein sequence ID" value="WOB42632.1"/>
    <property type="molecule type" value="Genomic_DNA"/>
</dbReference>